<keyword evidence="2" id="KW-1185">Reference proteome</keyword>
<evidence type="ECO:0000313" key="1">
    <source>
        <dbReference type="EMBL" id="KAF7360030.1"/>
    </source>
</evidence>
<reference evidence="1" key="1">
    <citation type="submission" date="2020-05" db="EMBL/GenBank/DDBJ databases">
        <title>Mycena genomes resolve the evolution of fungal bioluminescence.</title>
        <authorList>
            <person name="Tsai I.J."/>
        </authorList>
    </citation>
    <scope>NUCLEOTIDE SEQUENCE</scope>
    <source>
        <strain evidence="1">CCC161011</strain>
    </source>
</reference>
<dbReference type="Proteomes" id="UP000620124">
    <property type="component" value="Unassembled WGS sequence"/>
</dbReference>
<comment type="caution">
    <text evidence="1">The sequence shown here is derived from an EMBL/GenBank/DDBJ whole genome shotgun (WGS) entry which is preliminary data.</text>
</comment>
<proteinExistence type="predicted"/>
<dbReference type="AlphaFoldDB" id="A0A8H6YF61"/>
<evidence type="ECO:0000313" key="2">
    <source>
        <dbReference type="Proteomes" id="UP000620124"/>
    </source>
</evidence>
<accession>A0A8H6YF61</accession>
<organism evidence="1 2">
    <name type="scientific">Mycena venus</name>
    <dbReference type="NCBI Taxonomy" id="2733690"/>
    <lineage>
        <taxon>Eukaryota</taxon>
        <taxon>Fungi</taxon>
        <taxon>Dikarya</taxon>
        <taxon>Basidiomycota</taxon>
        <taxon>Agaricomycotina</taxon>
        <taxon>Agaricomycetes</taxon>
        <taxon>Agaricomycetidae</taxon>
        <taxon>Agaricales</taxon>
        <taxon>Marasmiineae</taxon>
        <taxon>Mycenaceae</taxon>
        <taxon>Mycena</taxon>
    </lineage>
</organism>
<gene>
    <name evidence="1" type="ORF">MVEN_00730700</name>
</gene>
<sequence>MLIVEPAAFRTDALIKDSVYMGNPIPDYNEMRQAAIERYKRTHEMLRGDPRKAMEAVVDVVRGEGEGTRARVADVSYAWGPECFGCEREV</sequence>
<protein>
    <submittedName>
        <fullName evidence="1">NAD(P)-binding protein</fullName>
    </submittedName>
</protein>
<dbReference type="EMBL" id="JACAZI010000005">
    <property type="protein sequence ID" value="KAF7360030.1"/>
    <property type="molecule type" value="Genomic_DNA"/>
</dbReference>
<name>A0A8H6YF61_9AGAR</name>